<keyword evidence="2" id="KW-0863">Zinc-finger</keyword>
<dbReference type="GO" id="GO:0008237">
    <property type="term" value="F:metallopeptidase activity"/>
    <property type="evidence" value="ECO:0007669"/>
    <property type="project" value="TreeGrafter"/>
</dbReference>
<sequence>MQAPGFRMNEREANPNPYVGFIRALKGKKDAADAESVLKAVAAQMKKIMEQRFMFVHTLEEAAFNRVFAGRNWNHGQSIELVLRGPSGRFLPLPYITSVMCHEMNHGPKFQKLMASIKKDVREMQARGYFGDGFWSDGRRLKDSVKMGAEGLKPSDFPEYVCGVSASDAQKARGPRRGPSASQTPGLVKGEASHLSGRQTEYNPKGARRVNVDMGENGTRLDGKREITKEDRAARKTFIDEEVDKLVKAGLPITRAKTVAIEMYDKLHPWYKEGSTFGKKAKSKTAVEMRAEAAERRLAALQPKLEPPEEDIAENGTLEIWDLTSEEDVPDPHTDPQARKREMEESMTKEELHDLKGGWEDYVITSPKKRAASPSAIGSSSSKKTKQATLFGAQIIKEEQLRGLGLASSSSGKSSRTSRQAGATMTVDDSPARRSDESSMRPESPSTRPGWTCKLCTFINVSNNGRCEMCRARPDGTIPSDV</sequence>
<dbReference type="InterPro" id="IPR036443">
    <property type="entry name" value="Znf_RanBP2_sf"/>
</dbReference>
<dbReference type="OrthoDB" id="447842at2759"/>
<keyword evidence="1" id="KW-0479">Metal-binding</keyword>
<name>A0A1Y2AKY1_9TREE</name>
<comment type="caution">
    <text evidence="6">The sequence shown here is derived from an EMBL/GenBank/DDBJ whole genome shotgun (WGS) entry which is preliminary data.</text>
</comment>
<dbReference type="GO" id="GO:0008270">
    <property type="term" value="F:zinc ion binding"/>
    <property type="evidence" value="ECO:0007669"/>
    <property type="project" value="UniProtKB-KW"/>
</dbReference>
<keyword evidence="3" id="KW-0862">Zinc</keyword>
<keyword evidence="7" id="KW-1185">Reference proteome</keyword>
<dbReference type="Gene3D" id="2.30.30.380">
    <property type="entry name" value="Zn-finger domain of Sec23/24"/>
    <property type="match status" value="1"/>
</dbReference>
<dbReference type="PROSITE" id="PS01358">
    <property type="entry name" value="ZF_RANBP2_1"/>
    <property type="match status" value="1"/>
</dbReference>
<dbReference type="PANTHER" id="PTHR46622">
    <property type="entry name" value="DNA-DEPENDENT METALLOPROTEASE WSS1"/>
    <property type="match status" value="1"/>
</dbReference>
<evidence type="ECO:0000313" key="7">
    <source>
        <dbReference type="Proteomes" id="UP000193986"/>
    </source>
</evidence>
<feature type="region of interest" description="Disordered" evidence="4">
    <location>
        <begin position="404"/>
        <end position="450"/>
    </location>
</feature>
<feature type="compositionally biased region" description="Basic and acidic residues" evidence="4">
    <location>
        <begin position="430"/>
        <end position="440"/>
    </location>
</feature>
<evidence type="ECO:0000256" key="1">
    <source>
        <dbReference type="ARBA" id="ARBA00022723"/>
    </source>
</evidence>
<evidence type="ECO:0000256" key="2">
    <source>
        <dbReference type="ARBA" id="ARBA00022771"/>
    </source>
</evidence>
<feature type="region of interest" description="Disordered" evidence="4">
    <location>
        <begin position="322"/>
        <end position="354"/>
    </location>
</feature>
<dbReference type="Pfam" id="PF08325">
    <property type="entry name" value="WLM"/>
    <property type="match status" value="1"/>
</dbReference>
<dbReference type="STRING" id="71784.A0A1Y2AKY1"/>
<feature type="region of interest" description="Disordered" evidence="4">
    <location>
        <begin position="168"/>
        <end position="201"/>
    </location>
</feature>
<evidence type="ECO:0000259" key="5">
    <source>
        <dbReference type="PROSITE" id="PS51397"/>
    </source>
</evidence>
<dbReference type="InterPro" id="IPR001876">
    <property type="entry name" value="Znf_RanBP2"/>
</dbReference>
<dbReference type="GO" id="GO:0006281">
    <property type="term" value="P:DNA repair"/>
    <property type="evidence" value="ECO:0007669"/>
    <property type="project" value="TreeGrafter"/>
</dbReference>
<feature type="compositionally biased region" description="Basic and acidic residues" evidence="4">
    <location>
        <begin position="330"/>
        <end position="354"/>
    </location>
</feature>
<dbReference type="InterPro" id="IPR013536">
    <property type="entry name" value="WLM_dom"/>
</dbReference>
<gene>
    <name evidence="6" type="ORF">BCR39DRAFT_549816</name>
</gene>
<dbReference type="InterPro" id="IPR053000">
    <property type="entry name" value="WSS1-like_metalloprotease"/>
</dbReference>
<evidence type="ECO:0000256" key="3">
    <source>
        <dbReference type="ARBA" id="ARBA00022833"/>
    </source>
</evidence>
<dbReference type="SUPFAM" id="SSF90209">
    <property type="entry name" value="Ran binding protein zinc finger-like"/>
    <property type="match status" value="1"/>
</dbReference>
<dbReference type="GO" id="GO:0005634">
    <property type="term" value="C:nucleus"/>
    <property type="evidence" value="ECO:0007669"/>
    <property type="project" value="TreeGrafter"/>
</dbReference>
<reference evidence="6 7" key="1">
    <citation type="submission" date="2016-07" db="EMBL/GenBank/DDBJ databases">
        <title>Pervasive Adenine N6-methylation of Active Genes in Fungi.</title>
        <authorList>
            <consortium name="DOE Joint Genome Institute"/>
            <person name="Mondo S.J."/>
            <person name="Dannebaum R.O."/>
            <person name="Kuo R.C."/>
            <person name="Labutti K."/>
            <person name="Haridas S."/>
            <person name="Kuo A."/>
            <person name="Salamov A."/>
            <person name="Ahrendt S.R."/>
            <person name="Lipzen A."/>
            <person name="Sullivan W."/>
            <person name="Andreopoulos W.B."/>
            <person name="Clum A."/>
            <person name="Lindquist E."/>
            <person name="Daum C."/>
            <person name="Ramamoorthy G.K."/>
            <person name="Gryganskyi A."/>
            <person name="Culley D."/>
            <person name="Magnuson J.K."/>
            <person name="James T.Y."/>
            <person name="O'Malley M.A."/>
            <person name="Stajich J.E."/>
            <person name="Spatafora J.W."/>
            <person name="Visel A."/>
            <person name="Grigoriev I.V."/>
        </authorList>
    </citation>
    <scope>NUCLEOTIDE SEQUENCE [LARGE SCALE GENOMIC DNA]</scope>
    <source>
        <strain evidence="6 7">68-887.2</strain>
    </source>
</reference>
<feature type="domain" description="WLM" evidence="5">
    <location>
        <begin position="10"/>
        <end position="299"/>
    </location>
</feature>
<dbReference type="EMBL" id="MCFC01000082">
    <property type="protein sequence ID" value="ORY23213.1"/>
    <property type="molecule type" value="Genomic_DNA"/>
</dbReference>
<dbReference type="Proteomes" id="UP000193986">
    <property type="component" value="Unassembled WGS sequence"/>
</dbReference>
<protein>
    <submittedName>
        <fullName evidence="6">WLM domain-domain-containing protein</fullName>
    </submittedName>
</protein>
<accession>A0A1Y2AKY1</accession>
<dbReference type="AlphaFoldDB" id="A0A1Y2AKY1"/>
<feature type="compositionally biased region" description="Low complexity" evidence="4">
    <location>
        <begin position="404"/>
        <end position="419"/>
    </location>
</feature>
<dbReference type="PANTHER" id="PTHR46622:SF1">
    <property type="entry name" value="DNA-DEPENDENT METALLOPROTEASE WSS1"/>
    <property type="match status" value="1"/>
</dbReference>
<dbReference type="PROSITE" id="PS51397">
    <property type="entry name" value="WLM"/>
    <property type="match status" value="1"/>
</dbReference>
<evidence type="ECO:0000256" key="4">
    <source>
        <dbReference type="SAM" id="MobiDB-lite"/>
    </source>
</evidence>
<organism evidence="6 7">
    <name type="scientific">Naematelia encephala</name>
    <dbReference type="NCBI Taxonomy" id="71784"/>
    <lineage>
        <taxon>Eukaryota</taxon>
        <taxon>Fungi</taxon>
        <taxon>Dikarya</taxon>
        <taxon>Basidiomycota</taxon>
        <taxon>Agaricomycotina</taxon>
        <taxon>Tremellomycetes</taxon>
        <taxon>Tremellales</taxon>
        <taxon>Naemateliaceae</taxon>
        <taxon>Naematelia</taxon>
    </lineage>
</organism>
<dbReference type="InParanoid" id="A0A1Y2AKY1"/>
<evidence type="ECO:0000313" key="6">
    <source>
        <dbReference type="EMBL" id="ORY23213.1"/>
    </source>
</evidence>
<proteinExistence type="predicted"/>